<comment type="caution">
    <text evidence="1">The sequence shown here is derived from an EMBL/GenBank/DDBJ whole genome shotgun (WGS) entry which is preliminary data.</text>
</comment>
<reference evidence="1" key="1">
    <citation type="journal article" date="2015" name="Nature">
        <title>Complex archaea that bridge the gap between prokaryotes and eukaryotes.</title>
        <authorList>
            <person name="Spang A."/>
            <person name="Saw J.H."/>
            <person name="Jorgensen S.L."/>
            <person name="Zaremba-Niedzwiedzka K."/>
            <person name="Martijn J."/>
            <person name="Lind A.E."/>
            <person name="van Eijk R."/>
            <person name="Schleper C."/>
            <person name="Guy L."/>
            <person name="Ettema T.J."/>
        </authorList>
    </citation>
    <scope>NUCLEOTIDE SEQUENCE</scope>
</reference>
<dbReference type="AlphaFoldDB" id="A0A0F8WXP2"/>
<gene>
    <name evidence="1" type="ORF">LCGC14_3096980</name>
</gene>
<proteinExistence type="predicted"/>
<dbReference type="EMBL" id="LAZR01066617">
    <property type="protein sequence ID" value="KKK53220.1"/>
    <property type="molecule type" value="Genomic_DNA"/>
</dbReference>
<organism evidence="1">
    <name type="scientific">marine sediment metagenome</name>
    <dbReference type="NCBI Taxonomy" id="412755"/>
    <lineage>
        <taxon>unclassified sequences</taxon>
        <taxon>metagenomes</taxon>
        <taxon>ecological metagenomes</taxon>
    </lineage>
</organism>
<dbReference type="Gene3D" id="1.10.3210.10">
    <property type="entry name" value="Hypothetical protein af1432"/>
    <property type="match status" value="1"/>
</dbReference>
<accession>A0A0F8WXP2</accession>
<sequence length="134" mass="14704">AYTGDISLPMNNAIAAMSGPDPYRESPVNGIKRDVQAIIHRFFGLSDPHPTLRTAIGIADRKMLNIDRWLSEGVRARSMPDIEAQGQFLRTLEALLSPNGAAFVGQYDDVPGSELDHPMKDIKPVWESKIGCDA</sequence>
<name>A0A0F8WXP2_9ZZZZ</name>
<feature type="non-terminal residue" evidence="1">
    <location>
        <position position="1"/>
    </location>
</feature>
<evidence type="ECO:0000313" key="1">
    <source>
        <dbReference type="EMBL" id="KKK53220.1"/>
    </source>
</evidence>
<protein>
    <submittedName>
        <fullName evidence="1">Uncharacterized protein</fullName>
    </submittedName>
</protein>